<evidence type="ECO:0000256" key="1">
    <source>
        <dbReference type="SAM" id="Coils"/>
    </source>
</evidence>
<comment type="caution">
    <text evidence="2">The sequence shown here is derived from an EMBL/GenBank/DDBJ whole genome shotgun (WGS) entry which is preliminary data.</text>
</comment>
<protein>
    <submittedName>
        <fullName evidence="2">SAR2788 family putative toxin</fullName>
    </submittedName>
</protein>
<dbReference type="RefSeq" id="WP_273846051.1">
    <property type="nucleotide sequence ID" value="NZ_JAQQWT010000016.1"/>
</dbReference>
<sequence>MRFLNLFLEDAEDLEIEVVDLKEESMLIETNFEAEDLEANLENDIDLETEEILLASEIVENEEGTINEYSVDVIESEGDTFIAIFRDLNTGEEYEVNTAGGQDSAIPVVMYYLGAATLRVAVQYIAKGYLKIGSGN</sequence>
<dbReference type="Proteomes" id="UP001589833">
    <property type="component" value="Unassembled WGS sequence"/>
</dbReference>
<dbReference type="NCBIfam" id="NF038340">
    <property type="entry name" value="SAR2788_fam"/>
    <property type="match status" value="1"/>
</dbReference>
<organism evidence="2 3">
    <name type="scientific">Halalkalibacter alkalisediminis</name>
    <dbReference type="NCBI Taxonomy" id="935616"/>
    <lineage>
        <taxon>Bacteria</taxon>
        <taxon>Bacillati</taxon>
        <taxon>Bacillota</taxon>
        <taxon>Bacilli</taxon>
        <taxon>Bacillales</taxon>
        <taxon>Bacillaceae</taxon>
        <taxon>Halalkalibacter</taxon>
    </lineage>
</organism>
<feature type="coiled-coil region" evidence="1">
    <location>
        <begin position="4"/>
        <end position="31"/>
    </location>
</feature>
<evidence type="ECO:0000313" key="2">
    <source>
        <dbReference type="EMBL" id="MFC0559111.1"/>
    </source>
</evidence>
<proteinExistence type="predicted"/>
<keyword evidence="3" id="KW-1185">Reference proteome</keyword>
<accession>A0ABV6NEB7</accession>
<name>A0ABV6NEB7_9BACI</name>
<evidence type="ECO:0000313" key="3">
    <source>
        <dbReference type="Proteomes" id="UP001589833"/>
    </source>
</evidence>
<reference evidence="2 3" key="1">
    <citation type="submission" date="2024-09" db="EMBL/GenBank/DDBJ databases">
        <authorList>
            <person name="Sun Q."/>
            <person name="Mori K."/>
        </authorList>
    </citation>
    <scope>NUCLEOTIDE SEQUENCE [LARGE SCALE GENOMIC DNA]</scope>
    <source>
        <strain evidence="2 3">NCAIM B.02301</strain>
    </source>
</reference>
<dbReference type="EMBL" id="JBHLTR010000011">
    <property type="protein sequence ID" value="MFC0559111.1"/>
    <property type="molecule type" value="Genomic_DNA"/>
</dbReference>
<keyword evidence="1" id="KW-0175">Coiled coil</keyword>
<gene>
    <name evidence="2" type="ORF">ACFFH4_08605</name>
</gene>